<dbReference type="Gene3D" id="3.40.50.1360">
    <property type="match status" value="1"/>
</dbReference>
<dbReference type="PANTHER" id="PTHR11934">
    <property type="entry name" value="RIBOSE-5-PHOSPHATE ISOMERASE"/>
    <property type="match status" value="1"/>
</dbReference>
<sequence>MNQDGLKRQVAYEAINDIQDGMTIGIGTGSTMHYAIEKIGERVKDGLQIKGVPTSEDTAELARIHHIPLTDFSEVTHLDLVIDGADEVDENLQLIKGGGGALLREKIVANATDNFIVIIDETKYVKTLGKFKLPVEVVPFGWEITARAIESLGCQATLRMKDSNVYTTDNDHYILDCEFGEIHNPELLNQDLISIIGVVETGLFINMTKKVFMSRSETQSVDIIEN</sequence>
<dbReference type="NCBIfam" id="NF001924">
    <property type="entry name" value="PRK00702.1"/>
    <property type="match status" value="1"/>
</dbReference>
<comment type="function">
    <text evidence="3">Catalyzes the reversible conversion of ribose-5-phosphate to ribulose 5-phosphate.</text>
</comment>
<comment type="pathway">
    <text evidence="3">Carbohydrate degradation; pentose phosphate pathway; D-ribose 5-phosphate from D-ribulose 5-phosphate (non-oxidative stage): step 1/1.</text>
</comment>
<comment type="catalytic activity">
    <reaction evidence="1 3">
        <text>aldehydo-D-ribose 5-phosphate = D-ribulose 5-phosphate</text>
        <dbReference type="Rhea" id="RHEA:14657"/>
        <dbReference type="ChEBI" id="CHEBI:58121"/>
        <dbReference type="ChEBI" id="CHEBI:58273"/>
        <dbReference type="EC" id="5.3.1.6"/>
    </reaction>
</comment>
<dbReference type="EMBL" id="CP022046">
    <property type="protein sequence ID" value="ASE35049.1"/>
    <property type="molecule type" value="Genomic_DNA"/>
</dbReference>
<dbReference type="GO" id="GO:0004751">
    <property type="term" value="F:ribose-5-phosphate isomerase activity"/>
    <property type="evidence" value="ECO:0007669"/>
    <property type="project" value="UniProtKB-UniRule"/>
</dbReference>
<evidence type="ECO:0000313" key="4">
    <source>
        <dbReference type="EMBL" id="ASE35049.1"/>
    </source>
</evidence>
<dbReference type="PANTHER" id="PTHR11934:SF0">
    <property type="entry name" value="RIBOSE-5-PHOSPHATE ISOMERASE"/>
    <property type="match status" value="1"/>
</dbReference>
<evidence type="ECO:0000256" key="2">
    <source>
        <dbReference type="ARBA" id="ARBA00023235"/>
    </source>
</evidence>
<organism evidence="4 5">
    <name type="scientific">Mammaliicoccus sciuri</name>
    <name type="common">Staphylococcus sciuri</name>
    <dbReference type="NCBI Taxonomy" id="1296"/>
    <lineage>
        <taxon>Bacteria</taxon>
        <taxon>Bacillati</taxon>
        <taxon>Bacillota</taxon>
        <taxon>Bacilli</taxon>
        <taxon>Bacillales</taxon>
        <taxon>Staphylococcaceae</taxon>
        <taxon>Mammaliicoccus</taxon>
    </lineage>
</organism>
<dbReference type="FunFam" id="3.40.50.1360:FF:000001">
    <property type="entry name" value="Ribose-5-phosphate isomerase A"/>
    <property type="match status" value="1"/>
</dbReference>
<feature type="binding site" evidence="3">
    <location>
        <begin position="83"/>
        <end position="86"/>
    </location>
    <ligand>
        <name>substrate</name>
    </ligand>
</feature>
<dbReference type="SUPFAM" id="SSF75445">
    <property type="entry name" value="D-ribose-5-phosphate isomerase (RpiA), lid domain"/>
    <property type="match status" value="1"/>
</dbReference>
<evidence type="ECO:0000313" key="5">
    <source>
        <dbReference type="Proteomes" id="UP000197058"/>
    </source>
</evidence>
<dbReference type="InterPro" id="IPR004788">
    <property type="entry name" value="Ribose5P_isomerase_type_A"/>
</dbReference>
<protein>
    <recommendedName>
        <fullName evidence="3">Ribose-5-phosphate isomerase A</fullName>
        <ecNumber evidence="3">5.3.1.6</ecNumber>
    </recommendedName>
    <alternativeName>
        <fullName evidence="3">Phosphoriboisomerase A</fullName>
        <shortName evidence="3">PRI</shortName>
    </alternativeName>
</protein>
<dbReference type="EC" id="5.3.1.6" evidence="3"/>
<comment type="similarity">
    <text evidence="3">Belongs to the ribose 5-phosphate isomerase family.</text>
</comment>
<dbReference type="Proteomes" id="UP000197058">
    <property type="component" value="Chromosome"/>
</dbReference>
<dbReference type="Gene3D" id="3.30.70.260">
    <property type="match status" value="1"/>
</dbReference>
<proteinExistence type="inferred from homology"/>
<feature type="binding site" evidence="3">
    <location>
        <begin position="28"/>
        <end position="31"/>
    </location>
    <ligand>
        <name>substrate</name>
    </ligand>
</feature>
<feature type="binding site" evidence="3">
    <location>
        <begin position="96"/>
        <end position="99"/>
    </location>
    <ligand>
        <name>substrate</name>
    </ligand>
</feature>
<dbReference type="RefSeq" id="WP_084755296.1">
    <property type="nucleotide sequence ID" value="NZ_JAIEXA010000001.1"/>
</dbReference>
<evidence type="ECO:0000256" key="1">
    <source>
        <dbReference type="ARBA" id="ARBA00001713"/>
    </source>
</evidence>
<dbReference type="HAMAP" id="MF_00170">
    <property type="entry name" value="Rib_5P_isom_A"/>
    <property type="match status" value="1"/>
</dbReference>
<name>A0AAI8GUL7_MAMSC</name>
<reference evidence="5" key="1">
    <citation type="submission" date="2017-06" db="EMBL/GenBank/DDBJ databases">
        <title>FDA dAtabase for Regulatory Grade micrObial Sequences (FDA-ARGOS): Supporting development and validation of Infectious Disease Dx tests.</title>
        <authorList>
            <person name="Campos J."/>
            <person name="Goldberg B."/>
            <person name="Tallon L."/>
            <person name="Sadzewicz L."/>
            <person name="Sengamalay N."/>
            <person name="Ott S."/>
            <person name="Godinez A."/>
            <person name="Nagaraj S."/>
            <person name="Vavikolanu K."/>
            <person name="Vyas G."/>
            <person name="Nadendla S."/>
            <person name="Aluvathingal J."/>
            <person name="Geyer C."/>
            <person name="Nandy P."/>
            <person name="Hobson J."/>
            <person name="Sichtig H."/>
        </authorList>
    </citation>
    <scope>NUCLEOTIDE SEQUENCE [LARGE SCALE GENOMIC DNA]</scope>
    <source>
        <strain evidence="5">FDAARGOS_285</strain>
    </source>
</reference>
<gene>
    <name evidence="3" type="primary">rpiA</name>
    <name evidence="4" type="ORF">CEP64_10710</name>
</gene>
<accession>A0AAI8GUL7</accession>
<keyword evidence="2 3" id="KW-0413">Isomerase</keyword>
<dbReference type="InterPro" id="IPR037171">
    <property type="entry name" value="NagB/RpiA_transferase-like"/>
</dbReference>
<feature type="active site" description="Proton acceptor" evidence="3">
    <location>
        <position position="105"/>
    </location>
</feature>
<feature type="binding site" evidence="3">
    <location>
        <position position="123"/>
    </location>
    <ligand>
        <name>substrate</name>
    </ligand>
</feature>
<dbReference type="KEGG" id="sscu:CEP64_10710"/>
<dbReference type="NCBIfam" id="TIGR00021">
    <property type="entry name" value="rpiA"/>
    <property type="match status" value="1"/>
</dbReference>
<dbReference type="AlphaFoldDB" id="A0AAI8GUL7"/>
<dbReference type="GO" id="GO:0009052">
    <property type="term" value="P:pentose-phosphate shunt, non-oxidative branch"/>
    <property type="evidence" value="ECO:0007669"/>
    <property type="project" value="UniProtKB-UniRule"/>
</dbReference>
<dbReference type="InterPro" id="IPR020672">
    <property type="entry name" value="Ribose5P_isomerase_typA_subgr"/>
</dbReference>
<dbReference type="GO" id="GO:0005829">
    <property type="term" value="C:cytosol"/>
    <property type="evidence" value="ECO:0007669"/>
    <property type="project" value="TreeGrafter"/>
</dbReference>
<evidence type="ECO:0000256" key="3">
    <source>
        <dbReference type="HAMAP-Rule" id="MF_00170"/>
    </source>
</evidence>
<comment type="subunit">
    <text evidence="3">Homodimer.</text>
</comment>
<dbReference type="CDD" id="cd01398">
    <property type="entry name" value="RPI_A"/>
    <property type="match status" value="1"/>
</dbReference>
<dbReference type="Pfam" id="PF06026">
    <property type="entry name" value="Rib_5-P_isom_A"/>
    <property type="match status" value="1"/>
</dbReference>
<dbReference type="GO" id="GO:0006014">
    <property type="term" value="P:D-ribose metabolic process"/>
    <property type="evidence" value="ECO:0007669"/>
    <property type="project" value="TreeGrafter"/>
</dbReference>
<dbReference type="SUPFAM" id="SSF100950">
    <property type="entry name" value="NagB/RpiA/CoA transferase-like"/>
    <property type="match status" value="1"/>
</dbReference>